<keyword evidence="1" id="KW-0175">Coiled coil</keyword>
<reference evidence="3" key="1">
    <citation type="submission" date="2016-04" db="EMBL/GenBank/DDBJ databases">
        <authorList>
            <person name="Strepis N."/>
        </authorList>
    </citation>
    <scope>NUCLEOTIDE SEQUENCE [LARGE SCALE GENOMIC DNA]</scope>
</reference>
<evidence type="ECO:0000313" key="2">
    <source>
        <dbReference type="EMBL" id="SLM50868.1"/>
    </source>
</evidence>
<gene>
    <name evidence="2" type="ORF">TPAS_540</name>
</gene>
<dbReference type="RefSeq" id="WP_086941738.1">
    <property type="nucleotide sequence ID" value="NZ_FONM01000003.1"/>
</dbReference>
<proteinExistence type="predicted"/>
<keyword evidence="3" id="KW-1185">Reference proteome</keyword>
<accession>A0A1W1ICW0</accession>
<dbReference type="STRING" id="43064.SAMN04488086_10341"/>
<dbReference type="EMBL" id="FWEY01000001">
    <property type="protein sequence ID" value="SLM50868.1"/>
    <property type="molecule type" value="Genomic_DNA"/>
</dbReference>
<feature type="coiled-coil region" evidence="1">
    <location>
        <begin position="16"/>
        <end position="85"/>
    </location>
</feature>
<evidence type="ECO:0000313" key="3">
    <source>
        <dbReference type="Proteomes" id="UP000195985"/>
    </source>
</evidence>
<dbReference type="AlphaFoldDB" id="A0A1W1ICW0"/>
<evidence type="ECO:0000256" key="1">
    <source>
        <dbReference type="SAM" id="Coils"/>
    </source>
</evidence>
<dbReference type="Proteomes" id="UP000195985">
    <property type="component" value="Unassembled WGS sequence"/>
</dbReference>
<organism evidence="2 3">
    <name type="scientific">Trichococcus pasteurii</name>
    <dbReference type="NCBI Taxonomy" id="43064"/>
    <lineage>
        <taxon>Bacteria</taxon>
        <taxon>Bacillati</taxon>
        <taxon>Bacillota</taxon>
        <taxon>Bacilli</taxon>
        <taxon>Lactobacillales</taxon>
        <taxon>Carnobacteriaceae</taxon>
        <taxon>Trichococcus</taxon>
    </lineage>
</organism>
<name>A0A1W1ICW0_9LACT</name>
<protein>
    <submittedName>
        <fullName evidence="2">Uncharacterized protein</fullName>
    </submittedName>
</protein>
<sequence>MTENTLPEIKGLAAQVKNLKDTFGVMQQDLEEMEARQAELLNQLANKGLLNLSSVKKNAELQLEYDQLTVAIQSLTDRIKEMKMALTASDGSGLSQAETITRLFSEYGQQLATEKHRTLVEKLSPLWNEMVKIQVEALKENNEIHSFMVDEASKVTGYLPFESQVRIKNAIESWGYPVKNVLESPQAMYSNPEFTRI</sequence>